<protein>
    <recommendedName>
        <fullName evidence="4">Competence protein ComGG</fullName>
    </recommendedName>
</protein>
<evidence type="ECO:0000313" key="2">
    <source>
        <dbReference type="EMBL" id="OLF47265.1"/>
    </source>
</evidence>
<organism evidence="2 3">
    <name type="scientific">Streptococcus cuniculi</name>
    <dbReference type="NCBI Taxonomy" id="1432788"/>
    <lineage>
        <taxon>Bacteria</taxon>
        <taxon>Bacillati</taxon>
        <taxon>Bacillota</taxon>
        <taxon>Bacilli</taxon>
        <taxon>Lactobacillales</taxon>
        <taxon>Streptococcaceae</taxon>
        <taxon>Streptococcus</taxon>
    </lineage>
</organism>
<accession>A0A1Q8E636</accession>
<evidence type="ECO:0000313" key="3">
    <source>
        <dbReference type="Proteomes" id="UP000186890"/>
    </source>
</evidence>
<dbReference type="AlphaFoldDB" id="A0A1Q8E636"/>
<sequence>MLYALLMVAIFSLLLQFYLHAQLSEARVTSANYESTEAYLMAEWTADIAREEIKEKLHDLVDSKEFPKMARGVEGDDKQQSELKATEVKDEEGKRSMSVQGDIRFSKGRSRYRSENNLLLVTVTTTAGHDFSYSFPLSSEK</sequence>
<dbReference type="EMBL" id="MSJM01000007">
    <property type="protein sequence ID" value="OLF47265.1"/>
    <property type="molecule type" value="Genomic_DNA"/>
</dbReference>
<name>A0A1Q8E636_9STRE</name>
<proteinExistence type="predicted"/>
<comment type="caution">
    <text evidence="2">The sequence shown here is derived from an EMBL/GenBank/DDBJ whole genome shotgun (WGS) entry which is preliminary data.</text>
</comment>
<gene>
    <name evidence="2" type="ORF">BU202_08025</name>
</gene>
<dbReference type="NCBIfam" id="NF041014">
    <property type="entry name" value="pilin_ComGG_2"/>
    <property type="match status" value="1"/>
</dbReference>
<feature type="region of interest" description="Disordered" evidence="1">
    <location>
        <begin position="69"/>
        <end position="100"/>
    </location>
</feature>
<dbReference type="InterPro" id="IPR047665">
    <property type="entry name" value="ComGG_streptococcus-type"/>
</dbReference>
<dbReference type="Proteomes" id="UP000186890">
    <property type="component" value="Unassembled WGS sequence"/>
</dbReference>
<evidence type="ECO:0000256" key="1">
    <source>
        <dbReference type="SAM" id="MobiDB-lite"/>
    </source>
</evidence>
<feature type="compositionally biased region" description="Basic and acidic residues" evidence="1">
    <location>
        <begin position="69"/>
        <end position="95"/>
    </location>
</feature>
<keyword evidence="3" id="KW-1185">Reference proteome</keyword>
<evidence type="ECO:0008006" key="4">
    <source>
        <dbReference type="Google" id="ProtNLM"/>
    </source>
</evidence>
<reference evidence="3" key="1">
    <citation type="submission" date="2016-12" db="EMBL/GenBank/DDBJ databases">
        <authorList>
            <person name="Gulvik C.A."/>
        </authorList>
    </citation>
    <scope>NUCLEOTIDE SEQUENCE [LARGE SCALE GENOMIC DNA]</scope>
    <source>
        <strain evidence="3">NED12-00049-6B</strain>
    </source>
</reference>